<evidence type="ECO:0000313" key="3">
    <source>
        <dbReference type="Proteomes" id="UP000765509"/>
    </source>
</evidence>
<name>A0A9Q3FWV6_9BASI</name>
<evidence type="ECO:0000313" key="2">
    <source>
        <dbReference type="EMBL" id="MBW0544911.1"/>
    </source>
</evidence>
<evidence type="ECO:0000256" key="1">
    <source>
        <dbReference type="SAM" id="MobiDB-lite"/>
    </source>
</evidence>
<reference evidence="2" key="1">
    <citation type="submission" date="2021-03" db="EMBL/GenBank/DDBJ databases">
        <title>Draft genome sequence of rust myrtle Austropuccinia psidii MF-1, a brazilian biotype.</title>
        <authorList>
            <person name="Quecine M.C."/>
            <person name="Pachon D.M.R."/>
            <person name="Bonatelli M.L."/>
            <person name="Correr F.H."/>
            <person name="Franceschini L.M."/>
            <person name="Leite T.F."/>
            <person name="Margarido G.R.A."/>
            <person name="Almeida C.A."/>
            <person name="Ferrarezi J.A."/>
            <person name="Labate C.A."/>
        </authorList>
    </citation>
    <scope>NUCLEOTIDE SEQUENCE</scope>
    <source>
        <strain evidence="2">MF-1</strain>
    </source>
</reference>
<feature type="region of interest" description="Disordered" evidence="1">
    <location>
        <begin position="68"/>
        <end position="99"/>
    </location>
</feature>
<protein>
    <submittedName>
        <fullName evidence="2">Uncharacterized protein</fullName>
    </submittedName>
</protein>
<organism evidence="2 3">
    <name type="scientific">Austropuccinia psidii MF-1</name>
    <dbReference type="NCBI Taxonomy" id="1389203"/>
    <lineage>
        <taxon>Eukaryota</taxon>
        <taxon>Fungi</taxon>
        <taxon>Dikarya</taxon>
        <taxon>Basidiomycota</taxon>
        <taxon>Pucciniomycotina</taxon>
        <taxon>Pucciniomycetes</taxon>
        <taxon>Pucciniales</taxon>
        <taxon>Sphaerophragmiaceae</taxon>
        <taxon>Austropuccinia</taxon>
    </lineage>
</organism>
<feature type="compositionally biased region" description="Gly residues" evidence="1">
    <location>
        <begin position="68"/>
        <end position="85"/>
    </location>
</feature>
<dbReference type="Proteomes" id="UP000765509">
    <property type="component" value="Unassembled WGS sequence"/>
</dbReference>
<dbReference type="EMBL" id="AVOT02049776">
    <property type="protein sequence ID" value="MBW0544911.1"/>
    <property type="molecule type" value="Genomic_DNA"/>
</dbReference>
<proteinExistence type="predicted"/>
<comment type="caution">
    <text evidence="2">The sequence shown here is derived from an EMBL/GenBank/DDBJ whole genome shotgun (WGS) entry which is preliminary data.</text>
</comment>
<accession>A0A9Q3FWV6</accession>
<sequence>MSRFYKRNHMEQAAMLQQDLVDGSRNDKCWSQVSEFLVSVIIGMRGAWHWGEEVVGFSAAMGGTSGEGVEGGGVWAGEMEGGSDGGIVDDDDQAGSSGKSWRWAIEGRGKFWKS</sequence>
<gene>
    <name evidence="2" type="ORF">O181_084626</name>
</gene>
<dbReference type="AlphaFoldDB" id="A0A9Q3FWV6"/>
<keyword evidence="3" id="KW-1185">Reference proteome</keyword>